<evidence type="ECO:0000313" key="8">
    <source>
        <dbReference type="Proteomes" id="UP000177953"/>
    </source>
</evidence>
<dbReference type="GO" id="GO:0003735">
    <property type="term" value="F:structural constituent of ribosome"/>
    <property type="evidence" value="ECO:0007669"/>
    <property type="project" value="InterPro"/>
</dbReference>
<evidence type="ECO:0000256" key="1">
    <source>
        <dbReference type="ARBA" id="ARBA00010528"/>
    </source>
</evidence>
<keyword evidence="5" id="KW-0699">rRNA-binding</keyword>
<evidence type="ECO:0000256" key="5">
    <source>
        <dbReference type="HAMAP-Rule" id="MF_01328"/>
    </source>
</evidence>
<feature type="region of interest" description="Disordered" evidence="6">
    <location>
        <begin position="45"/>
        <end position="77"/>
    </location>
</feature>
<reference evidence="7 8" key="1">
    <citation type="journal article" date="2016" name="Nat. Commun.">
        <title>Thousands of microbial genomes shed light on interconnected biogeochemical processes in an aquifer system.</title>
        <authorList>
            <person name="Anantharaman K."/>
            <person name="Brown C.T."/>
            <person name="Hug L.A."/>
            <person name="Sharon I."/>
            <person name="Castelle C.J."/>
            <person name="Probst A.J."/>
            <person name="Thomas B.C."/>
            <person name="Singh A."/>
            <person name="Wilkins M.J."/>
            <person name="Karaoz U."/>
            <person name="Brodie E.L."/>
            <person name="Williams K.H."/>
            <person name="Hubbard S.S."/>
            <person name="Banfield J.F."/>
        </authorList>
    </citation>
    <scope>NUCLEOTIDE SEQUENCE [LARGE SCALE GENOMIC DNA]</scope>
</reference>
<dbReference type="GO" id="GO:0019843">
    <property type="term" value="F:rRNA binding"/>
    <property type="evidence" value="ECO:0007669"/>
    <property type="project" value="UniProtKB-UniRule"/>
</dbReference>
<dbReference type="PANTHER" id="PTHR10746:SF6">
    <property type="entry name" value="LARGE RIBOSOMAL SUBUNIT PROTEIN UL4M"/>
    <property type="match status" value="1"/>
</dbReference>
<proteinExistence type="inferred from homology"/>
<dbReference type="InterPro" id="IPR023574">
    <property type="entry name" value="Ribosomal_uL4_dom_sf"/>
</dbReference>
<evidence type="ECO:0000256" key="2">
    <source>
        <dbReference type="ARBA" id="ARBA00022980"/>
    </source>
</evidence>
<dbReference type="GO" id="GO:0005840">
    <property type="term" value="C:ribosome"/>
    <property type="evidence" value="ECO:0007669"/>
    <property type="project" value="UniProtKB-KW"/>
</dbReference>
<comment type="caution">
    <text evidence="7">The sequence shown here is derived from an EMBL/GenBank/DDBJ whole genome shotgun (WGS) entry which is preliminary data.</text>
</comment>
<dbReference type="HAMAP" id="MF_01328_B">
    <property type="entry name" value="Ribosomal_uL4_B"/>
    <property type="match status" value="1"/>
</dbReference>
<evidence type="ECO:0000313" key="7">
    <source>
        <dbReference type="EMBL" id="OGH69427.1"/>
    </source>
</evidence>
<evidence type="ECO:0000256" key="6">
    <source>
        <dbReference type="SAM" id="MobiDB-lite"/>
    </source>
</evidence>
<dbReference type="GO" id="GO:1990904">
    <property type="term" value="C:ribonucleoprotein complex"/>
    <property type="evidence" value="ECO:0007669"/>
    <property type="project" value="UniProtKB-KW"/>
</dbReference>
<evidence type="ECO:0000256" key="3">
    <source>
        <dbReference type="ARBA" id="ARBA00023274"/>
    </source>
</evidence>
<dbReference type="NCBIfam" id="TIGR03953">
    <property type="entry name" value="rplD_bact"/>
    <property type="match status" value="1"/>
</dbReference>
<comment type="function">
    <text evidence="5">One of the primary rRNA binding proteins, this protein initially binds near the 5'-end of the 23S rRNA. It is important during the early stages of 50S assembly. It makes multiple contacts with different domains of the 23S rRNA in the assembled 50S subunit and ribosome.</text>
</comment>
<dbReference type="Proteomes" id="UP000177953">
    <property type="component" value="Unassembled WGS sequence"/>
</dbReference>
<comment type="similarity">
    <text evidence="1 5">Belongs to the universal ribosomal protein uL4 family.</text>
</comment>
<comment type="function">
    <text evidence="5">Forms part of the polypeptide exit tunnel.</text>
</comment>
<dbReference type="SUPFAM" id="SSF52166">
    <property type="entry name" value="Ribosomal protein L4"/>
    <property type="match status" value="1"/>
</dbReference>
<sequence length="209" mass="23206">MKAKVYNLEGKETSQVELADSVFNVAVKPEVVHEVFVAQTNNSREPWADTKNRGEVRGGGKKPWQQKGTGRARHGSIRSPIWKGGGVAFGPLSIRNYKTKTNKKTRRLATKMCLSDKANQGALWIVEKLAFTEPKTKLFAKLLKVLPAKQHSFLVLTSGKDETILRITKNVPKIQTMRAEDVSVADLLNKQAVITSLDGIKKIEQTLAK</sequence>
<name>A0A1F6MCP1_9BACT</name>
<gene>
    <name evidence="5" type="primary">rplD</name>
    <name evidence="7" type="ORF">A2754_01585</name>
</gene>
<protein>
    <recommendedName>
        <fullName evidence="4 5">Large ribosomal subunit protein uL4</fullName>
    </recommendedName>
</protein>
<dbReference type="InterPro" id="IPR013005">
    <property type="entry name" value="Ribosomal_uL4-like"/>
</dbReference>
<keyword evidence="5" id="KW-0694">RNA-binding</keyword>
<accession>A0A1F6MCP1</accession>
<dbReference type="InterPro" id="IPR002136">
    <property type="entry name" value="Ribosomal_uL4"/>
</dbReference>
<evidence type="ECO:0000256" key="4">
    <source>
        <dbReference type="ARBA" id="ARBA00035244"/>
    </source>
</evidence>
<dbReference type="GO" id="GO:0006412">
    <property type="term" value="P:translation"/>
    <property type="evidence" value="ECO:0007669"/>
    <property type="project" value="UniProtKB-UniRule"/>
</dbReference>
<keyword evidence="2 5" id="KW-0689">Ribosomal protein</keyword>
<organism evidence="7 8">
    <name type="scientific">Candidatus Magasanikbacteria bacterium RIFCSPHIGHO2_01_FULL_47_8</name>
    <dbReference type="NCBI Taxonomy" id="1798673"/>
    <lineage>
        <taxon>Bacteria</taxon>
        <taxon>Candidatus Magasanikiibacteriota</taxon>
    </lineage>
</organism>
<dbReference type="Gene3D" id="3.40.1370.10">
    <property type="match status" value="1"/>
</dbReference>
<comment type="subunit">
    <text evidence="5">Part of the 50S ribosomal subunit.</text>
</comment>
<dbReference type="EMBL" id="MFPU01000043">
    <property type="protein sequence ID" value="OGH69427.1"/>
    <property type="molecule type" value="Genomic_DNA"/>
</dbReference>
<feature type="compositionally biased region" description="Basic and acidic residues" evidence="6">
    <location>
        <begin position="46"/>
        <end position="58"/>
    </location>
</feature>
<dbReference type="PANTHER" id="PTHR10746">
    <property type="entry name" value="50S RIBOSOMAL PROTEIN L4"/>
    <property type="match status" value="1"/>
</dbReference>
<dbReference type="AlphaFoldDB" id="A0A1F6MCP1"/>
<keyword evidence="3 5" id="KW-0687">Ribonucleoprotein</keyword>
<dbReference type="Pfam" id="PF00573">
    <property type="entry name" value="Ribosomal_L4"/>
    <property type="match status" value="1"/>
</dbReference>